<evidence type="ECO:0000256" key="1">
    <source>
        <dbReference type="ARBA" id="ARBA00023015"/>
    </source>
</evidence>
<dbReference type="AlphaFoldDB" id="A0A1G9KK48"/>
<dbReference type="PROSITE" id="PS00041">
    <property type="entry name" value="HTH_ARAC_FAMILY_1"/>
    <property type="match status" value="1"/>
</dbReference>
<dbReference type="InterPro" id="IPR052158">
    <property type="entry name" value="INH-QAR"/>
</dbReference>
<keyword evidence="3" id="KW-0804">Transcription</keyword>
<reference evidence="5 6" key="1">
    <citation type="submission" date="2016-10" db="EMBL/GenBank/DDBJ databases">
        <authorList>
            <person name="de Groot N.N."/>
        </authorList>
    </citation>
    <scope>NUCLEOTIDE SEQUENCE [LARGE SCALE GENOMIC DNA]</scope>
    <source>
        <strain evidence="5 6">DSM 14789</strain>
    </source>
</reference>
<dbReference type="SUPFAM" id="SSF52317">
    <property type="entry name" value="Class I glutamine amidotransferase-like"/>
    <property type="match status" value="1"/>
</dbReference>
<dbReference type="STRING" id="119000.SAMN05661010_01814"/>
<organism evidence="5 6">
    <name type="scientific">Modicisalibacter muralis</name>
    <dbReference type="NCBI Taxonomy" id="119000"/>
    <lineage>
        <taxon>Bacteria</taxon>
        <taxon>Pseudomonadati</taxon>
        <taxon>Pseudomonadota</taxon>
        <taxon>Gammaproteobacteria</taxon>
        <taxon>Oceanospirillales</taxon>
        <taxon>Halomonadaceae</taxon>
        <taxon>Modicisalibacter</taxon>
    </lineage>
</organism>
<proteinExistence type="predicted"/>
<feature type="domain" description="HTH araC/xylS-type" evidence="4">
    <location>
        <begin position="222"/>
        <end position="320"/>
    </location>
</feature>
<evidence type="ECO:0000313" key="5">
    <source>
        <dbReference type="EMBL" id="SDL50101.1"/>
    </source>
</evidence>
<dbReference type="InterPro" id="IPR029062">
    <property type="entry name" value="Class_I_gatase-like"/>
</dbReference>
<dbReference type="OrthoDB" id="6057514at2"/>
<dbReference type="PANTHER" id="PTHR43130">
    <property type="entry name" value="ARAC-FAMILY TRANSCRIPTIONAL REGULATOR"/>
    <property type="match status" value="1"/>
</dbReference>
<dbReference type="Proteomes" id="UP000198654">
    <property type="component" value="Unassembled WGS sequence"/>
</dbReference>
<evidence type="ECO:0000259" key="4">
    <source>
        <dbReference type="PROSITE" id="PS01124"/>
    </source>
</evidence>
<dbReference type="InterPro" id="IPR018060">
    <property type="entry name" value="HTH_AraC"/>
</dbReference>
<gene>
    <name evidence="5" type="ORF">SAMN05661010_01814</name>
</gene>
<keyword evidence="1" id="KW-0805">Transcription regulation</keyword>
<dbReference type="EMBL" id="FNGI01000004">
    <property type="protein sequence ID" value="SDL50101.1"/>
    <property type="molecule type" value="Genomic_DNA"/>
</dbReference>
<keyword evidence="6" id="KW-1185">Reference proteome</keyword>
<evidence type="ECO:0000313" key="6">
    <source>
        <dbReference type="Proteomes" id="UP000198654"/>
    </source>
</evidence>
<accession>A0A1G9KK48</accession>
<dbReference type="Gene3D" id="3.40.50.880">
    <property type="match status" value="1"/>
</dbReference>
<keyword evidence="2" id="KW-0238">DNA-binding</keyword>
<dbReference type="PANTHER" id="PTHR43130:SF3">
    <property type="entry name" value="HTH-TYPE TRANSCRIPTIONAL REGULATOR RV1931C"/>
    <property type="match status" value="1"/>
</dbReference>
<dbReference type="PROSITE" id="PS01124">
    <property type="entry name" value="HTH_ARAC_FAMILY_2"/>
    <property type="match status" value="1"/>
</dbReference>
<sequence>MRLDYTGLLPEPIGFLLIPRFSMMAFFSAVEPLRIANRIAERELFQWWVITQDGQPVTASNAMTLLADVSIDSAPALPSVAICASFDPETTLTRRLLKWLNRLQHNDCVVGGIDTGSFILARAGLIAGQRVTMHWESLPAFHERFPHIDAVESLYEIGPRCYSCAGGAAAMDMALDLIARRHGESLATAVSEQLIHARMRTRHDQQRMALTQRLGTHKHALIEAVALMEGHLEAPLPIADIARRIGISLRQLQRLFEQELGRRPSDHYLHLRLALARQLLMETDHDILGIGLASGFTSASSFSRAYKQRYGRSPRKDRREPSANT</sequence>
<protein>
    <submittedName>
        <fullName evidence="5">Transcriptional regulator, AraC family with amidase-like domain</fullName>
    </submittedName>
</protein>
<dbReference type="InterPro" id="IPR009057">
    <property type="entry name" value="Homeodomain-like_sf"/>
</dbReference>
<dbReference type="Gene3D" id="1.10.10.60">
    <property type="entry name" value="Homeodomain-like"/>
    <property type="match status" value="1"/>
</dbReference>
<name>A0A1G9KK48_9GAMM</name>
<evidence type="ECO:0000256" key="3">
    <source>
        <dbReference type="ARBA" id="ARBA00023163"/>
    </source>
</evidence>
<dbReference type="GO" id="GO:0003700">
    <property type="term" value="F:DNA-binding transcription factor activity"/>
    <property type="evidence" value="ECO:0007669"/>
    <property type="project" value="InterPro"/>
</dbReference>
<dbReference type="CDD" id="cd03136">
    <property type="entry name" value="GATase1_AraC_ArgR_like"/>
    <property type="match status" value="1"/>
</dbReference>
<dbReference type="SUPFAM" id="SSF46689">
    <property type="entry name" value="Homeodomain-like"/>
    <property type="match status" value="2"/>
</dbReference>
<dbReference type="RefSeq" id="WP_089727718.1">
    <property type="nucleotide sequence ID" value="NZ_FNGI01000004.1"/>
</dbReference>
<dbReference type="SMART" id="SM00342">
    <property type="entry name" value="HTH_ARAC"/>
    <property type="match status" value="1"/>
</dbReference>
<dbReference type="InterPro" id="IPR018062">
    <property type="entry name" value="HTH_AraC-typ_CS"/>
</dbReference>
<evidence type="ECO:0000256" key="2">
    <source>
        <dbReference type="ARBA" id="ARBA00023125"/>
    </source>
</evidence>
<dbReference type="Pfam" id="PF12833">
    <property type="entry name" value="HTH_18"/>
    <property type="match status" value="1"/>
</dbReference>
<dbReference type="GO" id="GO:0043565">
    <property type="term" value="F:sequence-specific DNA binding"/>
    <property type="evidence" value="ECO:0007669"/>
    <property type="project" value="InterPro"/>
</dbReference>